<dbReference type="PROSITE" id="PS51450">
    <property type="entry name" value="LRR"/>
    <property type="match status" value="1"/>
</dbReference>
<evidence type="ECO:0000313" key="3">
    <source>
        <dbReference type="Proteomes" id="UP000677054"/>
    </source>
</evidence>
<dbReference type="AlphaFoldDB" id="A0A7R9A882"/>
<dbReference type="OrthoDB" id="2015831at2759"/>
<keyword evidence="3" id="KW-1185">Reference proteome</keyword>
<dbReference type="EMBL" id="LR901728">
    <property type="protein sequence ID" value="CAD7249276.1"/>
    <property type="molecule type" value="Genomic_DNA"/>
</dbReference>
<keyword evidence="1" id="KW-0732">Signal</keyword>
<dbReference type="Proteomes" id="UP000677054">
    <property type="component" value="Unassembled WGS sequence"/>
</dbReference>
<evidence type="ECO:0000256" key="1">
    <source>
        <dbReference type="SAM" id="SignalP"/>
    </source>
</evidence>
<protein>
    <submittedName>
        <fullName evidence="2">Uncharacterized protein</fullName>
    </submittedName>
</protein>
<name>A0A7R9A882_9CRUS</name>
<organism evidence="2">
    <name type="scientific">Darwinula stevensoni</name>
    <dbReference type="NCBI Taxonomy" id="69355"/>
    <lineage>
        <taxon>Eukaryota</taxon>
        <taxon>Metazoa</taxon>
        <taxon>Ecdysozoa</taxon>
        <taxon>Arthropoda</taxon>
        <taxon>Crustacea</taxon>
        <taxon>Oligostraca</taxon>
        <taxon>Ostracoda</taxon>
        <taxon>Podocopa</taxon>
        <taxon>Podocopida</taxon>
        <taxon>Darwinulocopina</taxon>
        <taxon>Darwinuloidea</taxon>
        <taxon>Darwinulidae</taxon>
        <taxon>Darwinula</taxon>
    </lineage>
</organism>
<proteinExistence type="predicted"/>
<feature type="chain" id="PRO_5036402794" evidence="1">
    <location>
        <begin position="24"/>
        <end position="211"/>
    </location>
</feature>
<gene>
    <name evidence="2" type="ORF">DSTB1V02_LOCUS9074</name>
</gene>
<dbReference type="Gene3D" id="3.80.10.10">
    <property type="entry name" value="Ribonuclease Inhibitor"/>
    <property type="match status" value="1"/>
</dbReference>
<dbReference type="SUPFAM" id="SSF52058">
    <property type="entry name" value="L domain-like"/>
    <property type="match status" value="1"/>
</dbReference>
<evidence type="ECO:0000313" key="2">
    <source>
        <dbReference type="EMBL" id="CAD7249276.1"/>
    </source>
</evidence>
<accession>A0A7R9A882</accession>
<dbReference type="InterPro" id="IPR032675">
    <property type="entry name" value="LRR_dom_sf"/>
</dbReference>
<dbReference type="InterPro" id="IPR001611">
    <property type="entry name" value="Leu-rich_rpt"/>
</dbReference>
<reference evidence="2" key="1">
    <citation type="submission" date="2020-11" db="EMBL/GenBank/DDBJ databases">
        <authorList>
            <person name="Tran Van P."/>
        </authorList>
    </citation>
    <scope>NUCLEOTIDE SEQUENCE</scope>
</reference>
<sequence length="211" mass="23829">MQKRFVVPSLFCLLLPSIRPTTGQYPCPNPEDISPCACSALEDKVYVSCFNTTSSDDIFSAFNNAFWPVTNLTGFHLGHNFDVHEISERMFGDISFEGIGTDWCGVVSVRPSALMPSKDRLEYISMNRGVLEQFPWDYMQHFTKLVAIDFKYNWLTVLPPVQSTSLERLVLAGNPITTLEAGSFMPNLKDINLCEFPLLMITAMSRKSPQR</sequence>
<dbReference type="EMBL" id="CAJPEV010002211">
    <property type="protein sequence ID" value="CAG0896128.1"/>
    <property type="molecule type" value="Genomic_DNA"/>
</dbReference>
<feature type="signal peptide" evidence="1">
    <location>
        <begin position="1"/>
        <end position="23"/>
    </location>
</feature>